<dbReference type="GO" id="GO:0016757">
    <property type="term" value="F:glycosyltransferase activity"/>
    <property type="evidence" value="ECO:0007669"/>
    <property type="project" value="UniProtKB-KW"/>
</dbReference>
<dbReference type="InterPro" id="IPR044174">
    <property type="entry name" value="BC10-like"/>
</dbReference>
<evidence type="ECO:0000256" key="1">
    <source>
        <dbReference type="ARBA" id="ARBA00004606"/>
    </source>
</evidence>
<dbReference type="InterPro" id="IPR003406">
    <property type="entry name" value="Glyco_trans_14"/>
</dbReference>
<dbReference type="OrthoDB" id="191334at2759"/>
<protein>
    <submittedName>
        <fullName evidence="7">Uncharacterized protein</fullName>
    </submittedName>
</protein>
<name>A0A9D4TQL7_CHLVU</name>
<evidence type="ECO:0000256" key="5">
    <source>
        <dbReference type="ARBA" id="ARBA00023180"/>
    </source>
</evidence>
<comment type="subcellular location">
    <subcellularLocation>
        <location evidence="1">Membrane</location>
        <topology evidence="1">Single-pass type II membrane protein</topology>
    </subcellularLocation>
</comment>
<feature type="compositionally biased region" description="Low complexity" evidence="6">
    <location>
        <begin position="44"/>
        <end position="61"/>
    </location>
</feature>
<feature type="compositionally biased region" description="Polar residues" evidence="6">
    <location>
        <begin position="25"/>
        <end position="36"/>
    </location>
</feature>
<evidence type="ECO:0000256" key="3">
    <source>
        <dbReference type="ARBA" id="ARBA00022679"/>
    </source>
</evidence>
<evidence type="ECO:0000313" key="8">
    <source>
        <dbReference type="Proteomes" id="UP001055712"/>
    </source>
</evidence>
<dbReference type="Proteomes" id="UP001055712">
    <property type="component" value="Unassembled WGS sequence"/>
</dbReference>
<comment type="caution">
    <text evidence="7">The sequence shown here is derived from an EMBL/GenBank/DDBJ whole genome shotgun (WGS) entry which is preliminary data.</text>
</comment>
<sequence length="580" mass="62720">MQLRTSTLTSIAVQPVAVTAPLAIPNSSGSETQDGGTVQDLAVSSSSSSSVGHSSIGSTLSPPSDAAAHGGRHSAEQHLNGSSAADGKVGAPVAVKLGIVTNADNAGLACNQALAIKKVALLFLTTRRLAHEKLWRLWMWEAAGLVPQQALHHLQRQLCEAPAGAAAGAWQRVRAACAPQPTVAASTAAGRTEMPHQHLFSIYVHAPPDYKGLQYQPLFQGHVLPQRLRTWWGTSAITDAERLLLAAALSDPSNDRFVLVSDHDIPLYDPLTFYQQLMHEPRSRTRACPIEASAMSIERWRDGMATGRLKKHHWRKSSQFFALGRAHAEAVMRDREVYRSFKERCGSQCVPDEHYIPTLLAVLGLQNETYCNGNGIAYVDWSRGGNHPRSFKPKEISVELLHTMRRHCTNSQAVTEDARRMFMATDELVAIEGDAQQVCRHLQAVGSSSSSSGSNGSNYARPLAGWCPLTARKFPPFTSLRIRQLFLSSCPPGTGKQPSKAALAISFPRDPQLTLFSGQACTVGVQKVLGAEPAAAAGSGKERRRRLLCTLWSSASRLLPAADSGHPPFLDSLDDMCENG</sequence>
<evidence type="ECO:0000256" key="2">
    <source>
        <dbReference type="ARBA" id="ARBA00022676"/>
    </source>
</evidence>
<reference evidence="7" key="1">
    <citation type="journal article" date="2019" name="Plant J.">
        <title>Chlorella vulgaris genome assembly and annotation reveals the molecular basis for metabolic acclimation to high light conditions.</title>
        <authorList>
            <person name="Cecchin M."/>
            <person name="Marcolungo L."/>
            <person name="Rossato M."/>
            <person name="Girolomoni L."/>
            <person name="Cosentino E."/>
            <person name="Cuine S."/>
            <person name="Li-Beisson Y."/>
            <person name="Delledonne M."/>
            <person name="Ballottari M."/>
        </authorList>
    </citation>
    <scope>NUCLEOTIDE SEQUENCE</scope>
    <source>
        <strain evidence="7">211/11P</strain>
    </source>
</reference>
<evidence type="ECO:0000256" key="4">
    <source>
        <dbReference type="ARBA" id="ARBA00023136"/>
    </source>
</evidence>
<keyword evidence="2" id="KW-0328">Glycosyltransferase</keyword>
<gene>
    <name evidence="7" type="ORF">D9Q98_004755</name>
</gene>
<proteinExistence type="predicted"/>
<dbReference type="GO" id="GO:0016020">
    <property type="term" value="C:membrane"/>
    <property type="evidence" value="ECO:0007669"/>
    <property type="project" value="UniProtKB-SubCell"/>
</dbReference>
<dbReference type="PANTHER" id="PTHR31042">
    <property type="entry name" value="CORE-2/I-BRANCHING BETA-1,6-N-ACETYLGLUCOSAMINYLTRANSFERASE FAMILY PROTEIN-RELATED"/>
    <property type="match status" value="1"/>
</dbReference>
<keyword evidence="5" id="KW-0325">Glycoprotein</keyword>
<accession>A0A9D4TQL7</accession>
<dbReference type="PANTHER" id="PTHR31042:SF150">
    <property type="entry name" value="OS06G0661900 PROTEIN"/>
    <property type="match status" value="1"/>
</dbReference>
<keyword evidence="3" id="KW-0808">Transferase</keyword>
<reference evidence="7" key="2">
    <citation type="submission" date="2020-11" db="EMBL/GenBank/DDBJ databases">
        <authorList>
            <person name="Cecchin M."/>
            <person name="Marcolungo L."/>
            <person name="Rossato M."/>
            <person name="Girolomoni L."/>
            <person name="Cosentino E."/>
            <person name="Cuine S."/>
            <person name="Li-Beisson Y."/>
            <person name="Delledonne M."/>
            <person name="Ballottari M."/>
        </authorList>
    </citation>
    <scope>NUCLEOTIDE SEQUENCE</scope>
    <source>
        <strain evidence="7">211/11P</strain>
        <tissue evidence="7">Whole cell</tissue>
    </source>
</reference>
<feature type="region of interest" description="Disordered" evidence="6">
    <location>
        <begin position="25"/>
        <end position="85"/>
    </location>
</feature>
<keyword evidence="4" id="KW-0472">Membrane</keyword>
<dbReference type="AlphaFoldDB" id="A0A9D4TQL7"/>
<dbReference type="EMBL" id="SIDB01000006">
    <property type="protein sequence ID" value="KAI3431710.1"/>
    <property type="molecule type" value="Genomic_DNA"/>
</dbReference>
<dbReference type="Pfam" id="PF02485">
    <property type="entry name" value="Branch"/>
    <property type="match status" value="1"/>
</dbReference>
<evidence type="ECO:0000313" key="7">
    <source>
        <dbReference type="EMBL" id="KAI3431710.1"/>
    </source>
</evidence>
<evidence type="ECO:0000256" key="6">
    <source>
        <dbReference type="SAM" id="MobiDB-lite"/>
    </source>
</evidence>
<organism evidence="7 8">
    <name type="scientific">Chlorella vulgaris</name>
    <name type="common">Green alga</name>
    <dbReference type="NCBI Taxonomy" id="3077"/>
    <lineage>
        <taxon>Eukaryota</taxon>
        <taxon>Viridiplantae</taxon>
        <taxon>Chlorophyta</taxon>
        <taxon>core chlorophytes</taxon>
        <taxon>Trebouxiophyceae</taxon>
        <taxon>Chlorellales</taxon>
        <taxon>Chlorellaceae</taxon>
        <taxon>Chlorella clade</taxon>
        <taxon>Chlorella</taxon>
    </lineage>
</organism>
<keyword evidence="8" id="KW-1185">Reference proteome</keyword>